<dbReference type="Proteomes" id="UP000799092">
    <property type="component" value="Unassembled WGS sequence"/>
</dbReference>
<dbReference type="InterPro" id="IPR020138">
    <property type="entry name" value="Uncharacterised_YqzF"/>
</dbReference>
<keyword evidence="1" id="KW-1133">Transmembrane helix</keyword>
<reference evidence="2" key="1">
    <citation type="submission" date="2019-11" db="EMBL/GenBank/DDBJ databases">
        <authorList>
            <person name="Li J."/>
        </authorList>
    </citation>
    <scope>NUCLEOTIDE SEQUENCE</scope>
    <source>
        <strain evidence="2">B6B</strain>
    </source>
</reference>
<evidence type="ECO:0000313" key="3">
    <source>
        <dbReference type="Proteomes" id="UP000799092"/>
    </source>
</evidence>
<feature type="transmembrane region" description="Helical" evidence="1">
    <location>
        <begin position="40"/>
        <end position="61"/>
    </location>
</feature>
<keyword evidence="3" id="KW-1185">Reference proteome</keyword>
<comment type="caution">
    <text evidence="2">The sequence shown here is derived from an EMBL/GenBank/DDBJ whole genome shotgun (WGS) entry which is preliminary data.</text>
</comment>
<sequence>MRIVALLILVIPGIIATFGIKLMRDATFGIFYPFLFHSAVQFVIGLILFLAGLSFIGGFILHRDRKRNLTKGRFKNNKED</sequence>
<organism evidence="2 3">
    <name type="scientific">Aquibacillus halophilus</name>
    <dbReference type="NCBI Taxonomy" id="930132"/>
    <lineage>
        <taxon>Bacteria</taxon>
        <taxon>Bacillati</taxon>
        <taxon>Bacillota</taxon>
        <taxon>Bacilli</taxon>
        <taxon>Bacillales</taxon>
        <taxon>Bacillaceae</taxon>
        <taxon>Aquibacillus</taxon>
    </lineage>
</organism>
<evidence type="ECO:0000313" key="2">
    <source>
        <dbReference type="EMBL" id="MRH43184.1"/>
    </source>
</evidence>
<keyword evidence="1" id="KW-0812">Transmembrane</keyword>
<dbReference type="Pfam" id="PF11118">
    <property type="entry name" value="DUF2627"/>
    <property type="match status" value="1"/>
</dbReference>
<protein>
    <submittedName>
        <fullName evidence="2">DUF2627 family protein</fullName>
    </submittedName>
</protein>
<keyword evidence="1" id="KW-0472">Membrane</keyword>
<proteinExistence type="predicted"/>
<accession>A0A6A8DCB7</accession>
<dbReference type="RefSeq" id="WP_338079367.1">
    <property type="nucleotide sequence ID" value="NZ_WJNG01000007.1"/>
</dbReference>
<name>A0A6A8DCB7_9BACI</name>
<dbReference type="EMBL" id="WJNG01000007">
    <property type="protein sequence ID" value="MRH43184.1"/>
    <property type="molecule type" value="Genomic_DNA"/>
</dbReference>
<evidence type="ECO:0000256" key="1">
    <source>
        <dbReference type="SAM" id="Phobius"/>
    </source>
</evidence>
<gene>
    <name evidence="2" type="ORF">GH741_10880</name>
</gene>
<dbReference type="AlphaFoldDB" id="A0A6A8DCB7"/>